<evidence type="ECO:0000256" key="6">
    <source>
        <dbReference type="ARBA" id="ARBA00023136"/>
    </source>
</evidence>
<keyword evidence="6 8" id="KW-0472">Membrane</keyword>
<dbReference type="GO" id="GO:0042910">
    <property type="term" value="F:xenobiotic transmembrane transporter activity"/>
    <property type="evidence" value="ECO:0007669"/>
    <property type="project" value="InterPro"/>
</dbReference>
<feature type="transmembrane region" description="Helical" evidence="8">
    <location>
        <begin position="409"/>
        <end position="432"/>
    </location>
</feature>
<feature type="transmembrane region" description="Helical" evidence="8">
    <location>
        <begin position="344"/>
        <end position="368"/>
    </location>
</feature>
<dbReference type="GO" id="GO:0005886">
    <property type="term" value="C:plasma membrane"/>
    <property type="evidence" value="ECO:0007669"/>
    <property type="project" value="UniProtKB-SubCell"/>
</dbReference>
<evidence type="ECO:0000256" key="2">
    <source>
        <dbReference type="ARBA" id="ARBA00022448"/>
    </source>
</evidence>
<dbReference type="EMBL" id="CP073078">
    <property type="protein sequence ID" value="QUD90062.1"/>
    <property type="molecule type" value="Genomic_DNA"/>
</dbReference>
<dbReference type="PANTHER" id="PTHR43549:SF3">
    <property type="entry name" value="MULTIDRUG RESISTANCE PROTEIN YPNP-RELATED"/>
    <property type="match status" value="1"/>
</dbReference>
<dbReference type="AlphaFoldDB" id="A0A975IWG6"/>
<keyword evidence="4 8" id="KW-0812">Transmembrane</keyword>
<feature type="transmembrane region" description="Helical" evidence="8">
    <location>
        <begin position="181"/>
        <end position="200"/>
    </location>
</feature>
<feature type="transmembrane region" description="Helical" evidence="8">
    <location>
        <begin position="212"/>
        <end position="236"/>
    </location>
</feature>
<organism evidence="9 10">
    <name type="scientific">Phenylobacterium montanum</name>
    <dbReference type="NCBI Taxonomy" id="2823693"/>
    <lineage>
        <taxon>Bacteria</taxon>
        <taxon>Pseudomonadati</taxon>
        <taxon>Pseudomonadota</taxon>
        <taxon>Alphaproteobacteria</taxon>
        <taxon>Caulobacterales</taxon>
        <taxon>Caulobacteraceae</taxon>
        <taxon>Phenylobacterium</taxon>
    </lineage>
</organism>
<evidence type="ECO:0000256" key="1">
    <source>
        <dbReference type="ARBA" id="ARBA00004429"/>
    </source>
</evidence>
<keyword evidence="3" id="KW-1003">Cell membrane</keyword>
<dbReference type="InterPro" id="IPR002528">
    <property type="entry name" value="MATE_fam"/>
</dbReference>
<evidence type="ECO:0000256" key="5">
    <source>
        <dbReference type="ARBA" id="ARBA00022989"/>
    </source>
</evidence>
<feature type="transmembrane region" description="Helical" evidence="8">
    <location>
        <begin position="151"/>
        <end position="169"/>
    </location>
</feature>
<feature type="region of interest" description="Disordered" evidence="7">
    <location>
        <begin position="1"/>
        <end position="24"/>
    </location>
</feature>
<dbReference type="InterPro" id="IPR052031">
    <property type="entry name" value="Membrane_Transporter-Flippase"/>
</dbReference>
<evidence type="ECO:0000256" key="4">
    <source>
        <dbReference type="ARBA" id="ARBA00022692"/>
    </source>
</evidence>
<feature type="compositionally biased region" description="Basic and acidic residues" evidence="7">
    <location>
        <begin position="12"/>
        <end position="23"/>
    </location>
</feature>
<reference evidence="9" key="1">
    <citation type="submission" date="2021-04" db="EMBL/GenBank/DDBJ databases">
        <title>The complete genome sequence of Caulobacter sp. S6.</title>
        <authorList>
            <person name="Tang Y."/>
            <person name="Ouyang W."/>
            <person name="Liu Q."/>
            <person name="Huang B."/>
            <person name="Guo Z."/>
            <person name="Lei P."/>
        </authorList>
    </citation>
    <scope>NUCLEOTIDE SEQUENCE</scope>
    <source>
        <strain evidence="9">S6</strain>
    </source>
</reference>
<feature type="transmembrane region" description="Helical" evidence="8">
    <location>
        <begin position="303"/>
        <end position="323"/>
    </location>
</feature>
<dbReference type="GO" id="GO:0015297">
    <property type="term" value="F:antiporter activity"/>
    <property type="evidence" value="ECO:0007669"/>
    <property type="project" value="InterPro"/>
</dbReference>
<comment type="subcellular location">
    <subcellularLocation>
        <location evidence="1">Cell inner membrane</location>
        <topology evidence="1">Multi-pass membrane protein</topology>
    </subcellularLocation>
</comment>
<feature type="compositionally biased region" description="Low complexity" evidence="7">
    <location>
        <begin position="1"/>
        <end position="11"/>
    </location>
</feature>
<feature type="transmembrane region" description="Helical" evidence="8">
    <location>
        <begin position="110"/>
        <end position="131"/>
    </location>
</feature>
<feature type="transmembrane region" description="Helical" evidence="8">
    <location>
        <begin position="380"/>
        <end position="402"/>
    </location>
</feature>
<keyword evidence="10" id="KW-1185">Reference proteome</keyword>
<evidence type="ECO:0000256" key="3">
    <source>
        <dbReference type="ARBA" id="ARBA00022475"/>
    </source>
</evidence>
<evidence type="ECO:0000256" key="7">
    <source>
        <dbReference type="SAM" id="MobiDB-lite"/>
    </source>
</evidence>
<dbReference type="Proteomes" id="UP000676409">
    <property type="component" value="Chromosome"/>
</dbReference>
<accession>A0A975IWG6</accession>
<evidence type="ECO:0000313" key="9">
    <source>
        <dbReference type="EMBL" id="QUD90062.1"/>
    </source>
</evidence>
<name>A0A975IWG6_9CAUL</name>
<dbReference type="Pfam" id="PF01554">
    <property type="entry name" value="MatE"/>
    <property type="match status" value="2"/>
</dbReference>
<dbReference type="CDD" id="cd13138">
    <property type="entry name" value="MATE_yoeA_like"/>
    <property type="match status" value="1"/>
</dbReference>
<feature type="transmembrane region" description="Helical" evidence="8">
    <location>
        <begin position="74"/>
        <end position="98"/>
    </location>
</feature>
<keyword evidence="2" id="KW-0813">Transport</keyword>
<proteinExistence type="predicted"/>
<dbReference type="PANTHER" id="PTHR43549">
    <property type="entry name" value="MULTIDRUG RESISTANCE PROTEIN YPNP-RELATED"/>
    <property type="match status" value="1"/>
</dbReference>
<feature type="transmembrane region" description="Helical" evidence="8">
    <location>
        <begin position="438"/>
        <end position="458"/>
    </location>
</feature>
<evidence type="ECO:0000256" key="8">
    <source>
        <dbReference type="SAM" id="Phobius"/>
    </source>
</evidence>
<feature type="transmembrane region" description="Helical" evidence="8">
    <location>
        <begin position="257"/>
        <end position="283"/>
    </location>
</feature>
<keyword evidence="5 8" id="KW-1133">Transmembrane helix</keyword>
<gene>
    <name evidence="9" type="ORF">KCG34_09450</name>
</gene>
<dbReference type="KEGG" id="caul:KCG34_09450"/>
<dbReference type="RefSeq" id="WP_211940113.1">
    <property type="nucleotide sequence ID" value="NZ_CP073078.1"/>
</dbReference>
<protein>
    <submittedName>
        <fullName evidence="9">MATE family efflux transporter</fullName>
    </submittedName>
</protein>
<dbReference type="InterPro" id="IPR048279">
    <property type="entry name" value="MdtK-like"/>
</dbReference>
<sequence length="488" mass="52545">MPDSSPIASRPDAARRSSPRRDLTQGPIGKTLFLFALPVLGGNALQNLNVTINAFWISHSLGVQAVTAISNANLIIQLLMGAAFGVSMAANIMIGQAFGAHDMRMVKRVVGTATGFFVLLPVALAVFGGIAAPHILDAMKTPLDARADAIAYLRVMFSAMPFIYFFYYMQMAQRGGGDSTTPFYFMILTVLLDSSLNPLLIRGIGPFPRLGIAGSATATLIAQGISLLVMLVFLYRRNSHLLLRADELRLLKPEFEILKALVVKGVPMGVQMIVLGVAAMMMISLVNRYGSMTTAAYGAASQVWSYIQMPAMALSAAVSSMAAQNVGAQRWDRVAQIAVKGVMIGFAITGTVVVAVYGLGDLVLGLFLPPHSAAIPIARHIDYVVLWAWTLFSITFTLFGIVRSTGAVWAPLGVLAVSMWVVRVPFALALIPRWGAEAIWWSFPLGTICSATLAALYYRFGGWRRARMIDPSHLHMDAAAQPAEAHSV</sequence>
<dbReference type="PIRSF" id="PIRSF006603">
    <property type="entry name" value="DinF"/>
    <property type="match status" value="1"/>
</dbReference>
<evidence type="ECO:0000313" key="10">
    <source>
        <dbReference type="Proteomes" id="UP000676409"/>
    </source>
</evidence>
<dbReference type="NCBIfam" id="TIGR00797">
    <property type="entry name" value="matE"/>
    <property type="match status" value="1"/>
</dbReference>